<accession>A0A9N9BV32</accession>
<gene>
    <name evidence="1" type="ORF">FMOSSE_LOCUS7722</name>
</gene>
<name>A0A9N9BV32_FUNMO</name>
<protein>
    <submittedName>
        <fullName evidence="1">1996_t:CDS:1</fullName>
    </submittedName>
</protein>
<reference evidence="1" key="1">
    <citation type="submission" date="2021-06" db="EMBL/GenBank/DDBJ databases">
        <authorList>
            <person name="Kallberg Y."/>
            <person name="Tangrot J."/>
            <person name="Rosling A."/>
        </authorList>
    </citation>
    <scope>NUCLEOTIDE SEQUENCE</scope>
    <source>
        <strain evidence="1">87-6 pot B 2015</strain>
    </source>
</reference>
<proteinExistence type="predicted"/>
<evidence type="ECO:0000313" key="2">
    <source>
        <dbReference type="Proteomes" id="UP000789375"/>
    </source>
</evidence>
<dbReference type="EMBL" id="CAJVPP010001859">
    <property type="protein sequence ID" value="CAG8576406.1"/>
    <property type="molecule type" value="Genomic_DNA"/>
</dbReference>
<evidence type="ECO:0000313" key="1">
    <source>
        <dbReference type="EMBL" id="CAG8576406.1"/>
    </source>
</evidence>
<sequence>MYVILLENEHKERNDELLKLENEERKVALKEYFIKAKITKVETRMLEAKAEEFCIS</sequence>
<organism evidence="1 2">
    <name type="scientific">Funneliformis mosseae</name>
    <name type="common">Endomycorrhizal fungus</name>
    <name type="synonym">Glomus mosseae</name>
    <dbReference type="NCBI Taxonomy" id="27381"/>
    <lineage>
        <taxon>Eukaryota</taxon>
        <taxon>Fungi</taxon>
        <taxon>Fungi incertae sedis</taxon>
        <taxon>Mucoromycota</taxon>
        <taxon>Glomeromycotina</taxon>
        <taxon>Glomeromycetes</taxon>
        <taxon>Glomerales</taxon>
        <taxon>Glomeraceae</taxon>
        <taxon>Funneliformis</taxon>
    </lineage>
</organism>
<dbReference type="Proteomes" id="UP000789375">
    <property type="component" value="Unassembled WGS sequence"/>
</dbReference>
<keyword evidence="2" id="KW-1185">Reference proteome</keyword>
<dbReference type="AlphaFoldDB" id="A0A9N9BV32"/>
<comment type="caution">
    <text evidence="1">The sequence shown here is derived from an EMBL/GenBank/DDBJ whole genome shotgun (WGS) entry which is preliminary data.</text>
</comment>